<gene>
    <name evidence="3" type="ORF">KIH74_32240</name>
</gene>
<evidence type="ECO:0000313" key="4">
    <source>
        <dbReference type="Proteomes" id="UP001197247"/>
    </source>
</evidence>
<feature type="domain" description="eCIS core" evidence="2">
    <location>
        <begin position="59"/>
        <end position="130"/>
    </location>
</feature>
<dbReference type="Pfam" id="PF13699">
    <property type="entry name" value="eCIS_core"/>
    <property type="match status" value="1"/>
</dbReference>
<feature type="compositionally biased region" description="Basic and acidic residues" evidence="1">
    <location>
        <begin position="169"/>
        <end position="178"/>
    </location>
</feature>
<dbReference type="InterPro" id="IPR025295">
    <property type="entry name" value="eCIS_core_dom"/>
</dbReference>
<feature type="region of interest" description="Disordered" evidence="1">
    <location>
        <begin position="160"/>
        <end position="182"/>
    </location>
</feature>
<comment type="caution">
    <text evidence="3">The sequence shown here is derived from an EMBL/GenBank/DDBJ whole genome shotgun (WGS) entry which is preliminary data.</text>
</comment>
<name>A0ABS5TS74_9ACTN</name>
<dbReference type="EMBL" id="JAHBAY010000019">
    <property type="protein sequence ID" value="MBT0773659.1"/>
    <property type="molecule type" value="Genomic_DNA"/>
</dbReference>
<dbReference type="Gene3D" id="3.90.176.10">
    <property type="entry name" value="Toxin ADP-ribosyltransferase, Chain A, domain 1"/>
    <property type="match status" value="1"/>
</dbReference>
<organism evidence="3 4">
    <name type="scientific">Kineosporia corallincola</name>
    <dbReference type="NCBI Taxonomy" id="2835133"/>
    <lineage>
        <taxon>Bacteria</taxon>
        <taxon>Bacillati</taxon>
        <taxon>Actinomycetota</taxon>
        <taxon>Actinomycetes</taxon>
        <taxon>Kineosporiales</taxon>
        <taxon>Kineosporiaceae</taxon>
        <taxon>Kineosporia</taxon>
    </lineage>
</organism>
<protein>
    <submittedName>
        <fullName evidence="3">DUF4157 domain-containing protein</fullName>
    </submittedName>
</protein>
<evidence type="ECO:0000256" key="1">
    <source>
        <dbReference type="SAM" id="MobiDB-lite"/>
    </source>
</evidence>
<proteinExistence type="predicted"/>
<sequence>MDRAPQRPGPSAPGPDLLATLQRAVGNTAVARAVQRLPAPGSPHDASSVQAVLASRGQPLQRALRQEMEARLGADFSDVRLHTDQAAQRSAAGIGARAYTSGHHVVVGRDGGDKHTLAHELTHVIQQRTGSVSGTVTDDGLRVSDPSDRFEQQAEATAADVMSGPVPTDHVHSTDPARGHGGPATVQRVLEKGLAKGTPVVKHEDEADSPVAYTIHGFSFGSYLIAGGEGTSKPRVTLADKGWGTVENREQSRQEYLSARQEQLDPQAVAARQKQQDLDLGENYLSADYRRINPLLAAFEAVGYTPEQVVTPGFSYQQKEDQVLTAWRELAVSRGYDNETATQAWDAQHLRNTYDIFARINGVWSDFPTPAANAENKVVRGDSRYLYESFGGVLKHENHPEGGYVTINREISWPAVLSTTYGNPLTHSYVKGKEIVWEFSLPEGHRGRTLGGNNKSEEEMTFPVGTRISIKQMLVRKGDHAGDLTAKYGPDAVVIVFADIL</sequence>
<evidence type="ECO:0000313" key="3">
    <source>
        <dbReference type="EMBL" id="MBT0773659.1"/>
    </source>
</evidence>
<keyword evidence="4" id="KW-1185">Reference proteome</keyword>
<accession>A0ABS5TS74</accession>
<evidence type="ECO:0000259" key="2">
    <source>
        <dbReference type="Pfam" id="PF13699"/>
    </source>
</evidence>
<dbReference type="RefSeq" id="WP_214160199.1">
    <property type="nucleotide sequence ID" value="NZ_JAHBAY010000019.1"/>
</dbReference>
<reference evidence="3 4" key="1">
    <citation type="submission" date="2021-05" db="EMBL/GenBank/DDBJ databases">
        <title>Kineosporia and Streptomyces sp. nov. two new marine actinobacteria isolated from Coral.</title>
        <authorList>
            <person name="Buangrab K."/>
            <person name="Sutthacheep M."/>
            <person name="Yeemin T."/>
            <person name="Harunari E."/>
            <person name="Igarashi Y."/>
            <person name="Kanchanasin P."/>
            <person name="Tanasupawat S."/>
            <person name="Phongsopitanun W."/>
        </authorList>
    </citation>
    <scope>NUCLEOTIDE SEQUENCE [LARGE SCALE GENOMIC DNA]</scope>
    <source>
        <strain evidence="3 4">J2-2</strain>
    </source>
</reference>
<dbReference type="Proteomes" id="UP001197247">
    <property type="component" value="Unassembled WGS sequence"/>
</dbReference>